<evidence type="ECO:0000259" key="2">
    <source>
        <dbReference type="PROSITE" id="PS50887"/>
    </source>
</evidence>
<keyword evidence="1" id="KW-0812">Transmembrane</keyword>
<dbReference type="SUPFAM" id="SSF55073">
    <property type="entry name" value="Nucleotide cyclase"/>
    <property type="match status" value="1"/>
</dbReference>
<dbReference type="Pfam" id="PF00990">
    <property type="entry name" value="GGDEF"/>
    <property type="match status" value="1"/>
</dbReference>
<dbReference type="PROSITE" id="PS50887">
    <property type="entry name" value="GGDEF"/>
    <property type="match status" value="1"/>
</dbReference>
<dbReference type="EMBL" id="LN554847">
    <property type="protein sequence ID" value="CED56937.1"/>
    <property type="molecule type" value="Genomic_DNA"/>
</dbReference>
<feature type="domain" description="GGDEF" evidence="2">
    <location>
        <begin position="237"/>
        <end position="373"/>
    </location>
</feature>
<dbReference type="InterPro" id="IPR052163">
    <property type="entry name" value="DGC-Regulatory_Protein"/>
</dbReference>
<dbReference type="InterPro" id="IPR043128">
    <property type="entry name" value="Rev_trsase/Diguanyl_cyclase"/>
</dbReference>
<name>A0A090I9G6_9GAMM</name>
<dbReference type="HOGENOM" id="CLU_738969_0_0_6"/>
<proteinExistence type="predicted"/>
<dbReference type="CDD" id="cd01949">
    <property type="entry name" value="GGDEF"/>
    <property type="match status" value="1"/>
</dbReference>
<dbReference type="PANTHER" id="PTHR46663">
    <property type="entry name" value="DIGUANYLATE CYCLASE DGCT-RELATED"/>
    <property type="match status" value="1"/>
</dbReference>
<dbReference type="SMART" id="SM00267">
    <property type="entry name" value="GGDEF"/>
    <property type="match status" value="1"/>
</dbReference>
<accession>A0A090I9G6</accession>
<evidence type="ECO:0000313" key="4">
    <source>
        <dbReference type="Proteomes" id="UP000032427"/>
    </source>
</evidence>
<keyword evidence="1" id="KW-0472">Membrane</keyword>
<gene>
    <name evidence="3" type="ORF">AWOD_II_0289</name>
</gene>
<dbReference type="Gene3D" id="3.30.70.270">
    <property type="match status" value="1"/>
</dbReference>
<dbReference type="GeneID" id="28542535"/>
<organism evidence="3 4">
    <name type="scientific">Aliivibrio wodanis</name>
    <dbReference type="NCBI Taxonomy" id="80852"/>
    <lineage>
        <taxon>Bacteria</taxon>
        <taxon>Pseudomonadati</taxon>
        <taxon>Pseudomonadota</taxon>
        <taxon>Gammaproteobacteria</taxon>
        <taxon>Vibrionales</taxon>
        <taxon>Vibrionaceae</taxon>
        <taxon>Aliivibrio</taxon>
    </lineage>
</organism>
<evidence type="ECO:0000313" key="3">
    <source>
        <dbReference type="EMBL" id="CED56937.1"/>
    </source>
</evidence>
<keyword evidence="1" id="KW-1133">Transmembrane helix</keyword>
<protein>
    <submittedName>
        <fullName evidence="3">Putative membrane associated regulator, GGDEF family protein</fullName>
    </submittedName>
</protein>
<keyword evidence="4" id="KW-1185">Reference proteome</keyword>
<feature type="transmembrane region" description="Helical" evidence="1">
    <location>
        <begin position="179"/>
        <end position="200"/>
    </location>
</feature>
<dbReference type="InterPro" id="IPR000160">
    <property type="entry name" value="GGDEF_dom"/>
</dbReference>
<dbReference type="KEGG" id="awd:AWOD_II_0289"/>
<sequence>MKILLHDKIKWIIAFLVLLAVVFLTVHKIKQDQAEYDRETIKYIERIKASYWASWRFGREVQLLEVEILDAMHNEHSSQQEILDRIDYLVVNYEFLATDTNVFKNIQDYVNSYLDEHMIHLDDGYNLLLSNDNWKENLPSILLTVHKIKEMYDDMVFYEFKGYDLTEFVNKIRDDRKGLLYYIYIALIAATITMPALTYMSKSLRAKSKILETDYLTGLKNRKYCMTELKNKIERGDNIAFCFIDLNGFKEVNDTLGHDAGDQLLKIIANRIPKAIKKGDTFARLGGDEFGLILNDCKNESEITSALIRIMNMISEPMKIDEKIITVGCSSGIATNHDGINSPKELIAAADLTMYDAKKRKHTQTNVYEFYRAV</sequence>
<dbReference type="Proteomes" id="UP000032427">
    <property type="component" value="Chromosome 2"/>
</dbReference>
<reference evidence="4" key="1">
    <citation type="submission" date="2014-09" db="EMBL/GenBank/DDBJ databases">
        <authorList>
            <person name="Hjerde E."/>
        </authorList>
    </citation>
    <scope>NUCLEOTIDE SEQUENCE [LARGE SCALE GENOMIC DNA]</scope>
    <source>
        <strain evidence="4">06/09/139</strain>
    </source>
</reference>
<dbReference type="STRING" id="80852.AWOD_II_0289"/>
<dbReference type="InterPro" id="IPR029787">
    <property type="entry name" value="Nucleotide_cyclase"/>
</dbReference>
<dbReference type="AlphaFoldDB" id="A0A090I9G6"/>
<dbReference type="PATRIC" id="fig|80852.17.peg.3044"/>
<dbReference type="NCBIfam" id="TIGR00254">
    <property type="entry name" value="GGDEF"/>
    <property type="match status" value="1"/>
</dbReference>
<evidence type="ECO:0000256" key="1">
    <source>
        <dbReference type="SAM" id="Phobius"/>
    </source>
</evidence>
<dbReference type="OrthoDB" id="9812260at2"/>
<dbReference type="PANTHER" id="PTHR46663:SF2">
    <property type="entry name" value="GGDEF DOMAIN-CONTAINING PROTEIN"/>
    <property type="match status" value="1"/>
</dbReference>